<accession>A0A9W6F4R2</accession>
<evidence type="ECO:0000259" key="9">
    <source>
        <dbReference type="Pfam" id="PF00266"/>
    </source>
</evidence>
<dbReference type="Pfam" id="PF00266">
    <property type="entry name" value="Aminotran_5"/>
    <property type="match status" value="1"/>
</dbReference>
<dbReference type="SUPFAM" id="SSF53383">
    <property type="entry name" value="PLP-dependent transferases"/>
    <property type="match status" value="1"/>
</dbReference>
<name>A0A9W6F4R2_9CHLO</name>
<dbReference type="InterPro" id="IPR020578">
    <property type="entry name" value="Aminotrans_V_PyrdxlP_BS"/>
</dbReference>
<dbReference type="PROSITE" id="PS00595">
    <property type="entry name" value="AA_TRANSFER_CLASS_5"/>
    <property type="match status" value="1"/>
</dbReference>
<dbReference type="PANTHER" id="PTHR21152">
    <property type="entry name" value="AMINOTRANSFERASE CLASS V"/>
    <property type="match status" value="1"/>
</dbReference>
<dbReference type="AlphaFoldDB" id="A0A9W6F4R2"/>
<evidence type="ECO:0000256" key="5">
    <source>
        <dbReference type="ARBA" id="ARBA00022898"/>
    </source>
</evidence>
<dbReference type="InterPro" id="IPR015422">
    <property type="entry name" value="PyrdxlP-dep_Trfase_small"/>
</dbReference>
<dbReference type="EMBL" id="BRXU01000015">
    <property type="protein sequence ID" value="GLC56397.1"/>
    <property type="molecule type" value="Genomic_DNA"/>
</dbReference>
<comment type="caution">
    <text evidence="10">The sequence shown here is derived from an EMBL/GenBank/DDBJ whole genome shotgun (WGS) entry which is preliminary data.</text>
</comment>
<dbReference type="Gene3D" id="3.40.640.10">
    <property type="entry name" value="Type I PLP-dependent aspartate aminotransferase-like (Major domain)"/>
    <property type="match status" value="1"/>
</dbReference>
<feature type="region of interest" description="Disordered" evidence="8">
    <location>
        <begin position="391"/>
        <end position="471"/>
    </location>
</feature>
<dbReference type="Proteomes" id="UP001165080">
    <property type="component" value="Unassembled WGS sequence"/>
</dbReference>
<evidence type="ECO:0000256" key="8">
    <source>
        <dbReference type="SAM" id="MobiDB-lite"/>
    </source>
</evidence>
<comment type="cofactor">
    <cofactor evidence="1 7">
        <name>pyridoxal 5'-phosphate</name>
        <dbReference type="ChEBI" id="CHEBI:597326"/>
    </cofactor>
</comment>
<proteinExistence type="inferred from homology"/>
<feature type="domain" description="Aminotransferase class V" evidence="9">
    <location>
        <begin position="79"/>
        <end position="364"/>
    </location>
</feature>
<keyword evidence="4" id="KW-0808">Transferase</keyword>
<keyword evidence="11" id="KW-1185">Reference proteome</keyword>
<evidence type="ECO:0000256" key="6">
    <source>
        <dbReference type="RuleBase" id="RU004075"/>
    </source>
</evidence>
<evidence type="ECO:0000256" key="1">
    <source>
        <dbReference type="ARBA" id="ARBA00001933"/>
    </source>
</evidence>
<reference evidence="10 11" key="1">
    <citation type="journal article" date="2023" name="Commun. Biol.">
        <title>Reorganization of the ancestral sex-determining regions during the evolution of trioecy in Pleodorina starrii.</title>
        <authorList>
            <person name="Takahashi K."/>
            <person name="Suzuki S."/>
            <person name="Kawai-Toyooka H."/>
            <person name="Yamamoto K."/>
            <person name="Hamaji T."/>
            <person name="Ootsuki R."/>
            <person name="Yamaguchi H."/>
            <person name="Kawachi M."/>
            <person name="Higashiyama T."/>
            <person name="Nozaki H."/>
        </authorList>
    </citation>
    <scope>NUCLEOTIDE SEQUENCE [LARGE SCALE GENOMIC DNA]</scope>
    <source>
        <strain evidence="10 11">NIES-4479</strain>
    </source>
</reference>
<dbReference type="GO" id="GO:0008453">
    <property type="term" value="F:alanine-glyoxylate transaminase activity"/>
    <property type="evidence" value="ECO:0007669"/>
    <property type="project" value="TreeGrafter"/>
</dbReference>
<protein>
    <recommendedName>
        <fullName evidence="9">Aminotransferase class V domain-containing protein</fullName>
    </recommendedName>
</protein>
<evidence type="ECO:0000313" key="10">
    <source>
        <dbReference type="EMBL" id="GLC56397.1"/>
    </source>
</evidence>
<dbReference type="FunFam" id="3.40.640.10:FF:000054">
    <property type="entry name" value="Serine--glyoxylate aminotransferase"/>
    <property type="match status" value="1"/>
</dbReference>
<evidence type="ECO:0000313" key="11">
    <source>
        <dbReference type="Proteomes" id="UP001165080"/>
    </source>
</evidence>
<keyword evidence="3" id="KW-0032">Aminotransferase</keyword>
<dbReference type="Gene3D" id="3.90.1150.10">
    <property type="entry name" value="Aspartate Aminotransferase, domain 1"/>
    <property type="match status" value="1"/>
</dbReference>
<keyword evidence="5" id="KW-0663">Pyridoxal phosphate</keyword>
<evidence type="ECO:0000256" key="7">
    <source>
        <dbReference type="RuleBase" id="RU004504"/>
    </source>
</evidence>
<evidence type="ECO:0000256" key="2">
    <source>
        <dbReference type="ARBA" id="ARBA00009236"/>
    </source>
</evidence>
<dbReference type="GO" id="GO:0004760">
    <property type="term" value="F:L-serine-pyruvate transaminase activity"/>
    <property type="evidence" value="ECO:0007669"/>
    <property type="project" value="TreeGrafter"/>
</dbReference>
<evidence type="ECO:0000256" key="3">
    <source>
        <dbReference type="ARBA" id="ARBA00022576"/>
    </source>
</evidence>
<dbReference type="PANTHER" id="PTHR21152:SF24">
    <property type="entry name" value="ALANINE--GLYOXYLATE AMINOTRANSFERASE 1"/>
    <property type="match status" value="1"/>
</dbReference>
<feature type="compositionally biased region" description="Basic and acidic residues" evidence="8">
    <location>
        <begin position="436"/>
        <end position="449"/>
    </location>
</feature>
<dbReference type="InterPro" id="IPR015421">
    <property type="entry name" value="PyrdxlP-dep_Trfase_major"/>
</dbReference>
<feature type="compositionally biased region" description="Basic and acidic residues" evidence="8">
    <location>
        <begin position="399"/>
        <end position="408"/>
    </location>
</feature>
<dbReference type="GO" id="GO:0005777">
    <property type="term" value="C:peroxisome"/>
    <property type="evidence" value="ECO:0007669"/>
    <property type="project" value="TreeGrafter"/>
</dbReference>
<dbReference type="InterPro" id="IPR000192">
    <property type="entry name" value="Aminotrans_V_dom"/>
</dbReference>
<evidence type="ECO:0000256" key="4">
    <source>
        <dbReference type="ARBA" id="ARBA00022679"/>
    </source>
</evidence>
<dbReference type="InterPro" id="IPR015424">
    <property type="entry name" value="PyrdxlP-dep_Trfase"/>
</dbReference>
<comment type="similarity">
    <text evidence="2 6">Belongs to the class-V pyridoxal-phosphate-dependent aminotransferase family.</text>
</comment>
<gene>
    <name evidence="10" type="primary">PLEST003776</name>
    <name evidence="10" type="ORF">PLESTB_001100400</name>
</gene>
<sequence length="532" mass="57496">MLREVSQKRVLPFLGQLSRGLSASALPEQVQYDAQTSSSPSPQPAPFSYVPPGRNHLFVPGPVNIHERVLRAMHVPGQNHRDPWFAQFFKDCLEDTKLIYGTKTATPFIFSGTGTGGWEAALTNTLSPGDKVLCFRYGLFSHLWIDMMQRLGLDVQVVDRPWGEGADEGILEDILRKDTERKIKAVCVVHNETTTGVTSDIGGCRKAMDAAGHPALLLVDGVSSIGALDFRMDEWRVDVAVTGSQKALSLPTGLAFVAASPKALEAMKSAKLKRVYYDFADQLRTNPSGNVPYTPSLAMLYGMRESIKMLREEGMENVAARHHRLGEGARRAVEGWGLKLLCKNPRWRSDSLTVVEVPEGIDSNKIVKMAYAKYDLSLGIGLAQINGKVRHRLPHRPPGQHERADAGERTGGGGDGHDRCGAAHPSRQRRGQGHRVLAEDGRRHQDAREPGAVMSGTMARTPPSASLRNSPPWQREALVLAVREGAAAAACGGGGGGHSVRGCGGAAGLRFLGRGAQRGGRNPINAVGGDKR</sequence>
<organism evidence="10 11">
    <name type="scientific">Pleodorina starrii</name>
    <dbReference type="NCBI Taxonomy" id="330485"/>
    <lineage>
        <taxon>Eukaryota</taxon>
        <taxon>Viridiplantae</taxon>
        <taxon>Chlorophyta</taxon>
        <taxon>core chlorophytes</taxon>
        <taxon>Chlorophyceae</taxon>
        <taxon>CS clade</taxon>
        <taxon>Chlamydomonadales</taxon>
        <taxon>Volvocaceae</taxon>
        <taxon>Pleodorina</taxon>
    </lineage>
</organism>
<dbReference type="GO" id="GO:0019265">
    <property type="term" value="P:glycine biosynthetic process, by transamination of glyoxylate"/>
    <property type="evidence" value="ECO:0007669"/>
    <property type="project" value="TreeGrafter"/>
</dbReference>